<dbReference type="Gene3D" id="1.10.357.10">
    <property type="entry name" value="Tetracycline Repressor, domain 2"/>
    <property type="match status" value="1"/>
</dbReference>
<evidence type="ECO:0000256" key="1">
    <source>
        <dbReference type="ARBA" id="ARBA00023125"/>
    </source>
</evidence>
<dbReference type="InterPro" id="IPR001647">
    <property type="entry name" value="HTH_TetR"/>
</dbReference>
<gene>
    <name evidence="4" type="ORF">V3330_05310</name>
</gene>
<dbReference type="AlphaFoldDB" id="A0AAW9RF44"/>
<evidence type="ECO:0000256" key="2">
    <source>
        <dbReference type="PROSITE-ProRule" id="PRU00335"/>
    </source>
</evidence>
<dbReference type="RefSeq" id="WP_354694354.1">
    <property type="nucleotide sequence ID" value="NZ_JAZHOG010000003.1"/>
</dbReference>
<keyword evidence="5" id="KW-1185">Reference proteome</keyword>
<dbReference type="SUPFAM" id="SSF46689">
    <property type="entry name" value="Homeodomain-like"/>
    <property type="match status" value="1"/>
</dbReference>
<dbReference type="GO" id="GO:0000976">
    <property type="term" value="F:transcription cis-regulatory region binding"/>
    <property type="evidence" value="ECO:0007669"/>
    <property type="project" value="TreeGrafter"/>
</dbReference>
<evidence type="ECO:0000313" key="4">
    <source>
        <dbReference type="EMBL" id="MEJ8567035.1"/>
    </source>
</evidence>
<proteinExistence type="predicted"/>
<dbReference type="InterPro" id="IPR050109">
    <property type="entry name" value="HTH-type_TetR-like_transc_reg"/>
</dbReference>
<evidence type="ECO:0000313" key="5">
    <source>
        <dbReference type="Proteomes" id="UP001359886"/>
    </source>
</evidence>
<protein>
    <submittedName>
        <fullName evidence="4">TetR/AcrR family transcriptional regulator</fullName>
    </submittedName>
</protein>
<accession>A0AAW9RF44</accession>
<dbReference type="InterPro" id="IPR036271">
    <property type="entry name" value="Tet_transcr_reg_TetR-rel_C_sf"/>
</dbReference>
<evidence type="ECO:0000259" key="3">
    <source>
        <dbReference type="PROSITE" id="PS50977"/>
    </source>
</evidence>
<reference evidence="4 5" key="1">
    <citation type="submission" date="2024-02" db="EMBL/GenBank/DDBJ databases">
        <title>A novel Wenzhouxiangellaceae bacterium, isolated from coastal sediments.</title>
        <authorList>
            <person name="Du Z.-J."/>
            <person name="Ye Y.-Q."/>
            <person name="Zhang X.-Y."/>
        </authorList>
    </citation>
    <scope>NUCLEOTIDE SEQUENCE [LARGE SCALE GENOMIC DNA]</scope>
    <source>
        <strain evidence="4 5">CH-27</strain>
    </source>
</reference>
<dbReference type="Pfam" id="PF00440">
    <property type="entry name" value="TetR_N"/>
    <property type="match status" value="1"/>
</dbReference>
<dbReference type="EMBL" id="JAZHOG010000003">
    <property type="protein sequence ID" value="MEJ8567035.1"/>
    <property type="molecule type" value="Genomic_DNA"/>
</dbReference>
<dbReference type="PANTHER" id="PTHR30055">
    <property type="entry name" value="HTH-TYPE TRANSCRIPTIONAL REGULATOR RUTR"/>
    <property type="match status" value="1"/>
</dbReference>
<dbReference type="Proteomes" id="UP001359886">
    <property type="component" value="Unassembled WGS sequence"/>
</dbReference>
<feature type="DNA-binding region" description="H-T-H motif" evidence="2">
    <location>
        <begin position="45"/>
        <end position="64"/>
    </location>
</feature>
<feature type="domain" description="HTH tetR-type" evidence="3">
    <location>
        <begin position="22"/>
        <end position="82"/>
    </location>
</feature>
<keyword evidence="1 2" id="KW-0238">DNA-binding</keyword>
<dbReference type="GO" id="GO:0003700">
    <property type="term" value="F:DNA-binding transcription factor activity"/>
    <property type="evidence" value="ECO:0007669"/>
    <property type="project" value="TreeGrafter"/>
</dbReference>
<dbReference type="PANTHER" id="PTHR30055:SF226">
    <property type="entry name" value="HTH-TYPE TRANSCRIPTIONAL REGULATOR PKSA"/>
    <property type="match status" value="1"/>
</dbReference>
<dbReference type="SUPFAM" id="SSF48498">
    <property type="entry name" value="Tetracyclin repressor-like, C-terminal domain"/>
    <property type="match status" value="1"/>
</dbReference>
<comment type="caution">
    <text evidence="4">The sequence shown here is derived from an EMBL/GenBank/DDBJ whole genome shotgun (WGS) entry which is preliminary data.</text>
</comment>
<name>A0AAW9RF44_9GAMM</name>
<dbReference type="InterPro" id="IPR009057">
    <property type="entry name" value="Homeodomain-like_sf"/>
</dbReference>
<sequence length="212" mass="23513">MTDRSSQTTVPDSRRTQAERTALAESRMIGAAIDLLNTVGVSGATLKAIGEEAGYSRGLATHHFGGKAGLFRSLLREVHAAFLEDLHSRVGERTGLEALEAANEAHRDFVQRHRDRLRAMYILWFGALDPGSDFKPNVARFMARQRETMADWIRGGQATGEIPDHVDANRMARQIYGNLVGVNLQWLIDASLNLSEAYADMRTDMRCLLGQT</sequence>
<dbReference type="PROSITE" id="PS50977">
    <property type="entry name" value="HTH_TETR_2"/>
    <property type="match status" value="1"/>
</dbReference>
<organism evidence="4 5">
    <name type="scientific">Elongatibacter sediminis</name>
    <dbReference type="NCBI Taxonomy" id="3119006"/>
    <lineage>
        <taxon>Bacteria</taxon>
        <taxon>Pseudomonadati</taxon>
        <taxon>Pseudomonadota</taxon>
        <taxon>Gammaproteobacteria</taxon>
        <taxon>Chromatiales</taxon>
        <taxon>Wenzhouxiangellaceae</taxon>
        <taxon>Elongatibacter</taxon>
    </lineage>
</organism>